<organism evidence="3 4">
    <name type="scientific">Calidithermus roseus</name>
    <dbReference type="NCBI Taxonomy" id="1644118"/>
    <lineage>
        <taxon>Bacteria</taxon>
        <taxon>Thermotogati</taxon>
        <taxon>Deinococcota</taxon>
        <taxon>Deinococci</taxon>
        <taxon>Thermales</taxon>
        <taxon>Thermaceae</taxon>
        <taxon>Calidithermus</taxon>
    </lineage>
</organism>
<evidence type="ECO:0000256" key="1">
    <source>
        <dbReference type="ARBA" id="ARBA00023063"/>
    </source>
</evidence>
<proteinExistence type="predicted"/>
<gene>
    <name evidence="3" type="ORF">Mrose_02190</name>
</gene>
<evidence type="ECO:0000313" key="3">
    <source>
        <dbReference type="EMBL" id="RIH85516.1"/>
    </source>
</evidence>
<protein>
    <submittedName>
        <fullName evidence="3">Nitrate reductase molybdenum cofactor assembly chaperone</fullName>
    </submittedName>
</protein>
<feature type="region of interest" description="Disordered" evidence="2">
    <location>
        <begin position="167"/>
        <end position="194"/>
    </location>
</feature>
<dbReference type="EMBL" id="QWLA01000041">
    <property type="protein sequence ID" value="RIH85516.1"/>
    <property type="molecule type" value="Genomic_DNA"/>
</dbReference>
<name>A0A399EPP4_9DEIN</name>
<dbReference type="Pfam" id="PF02613">
    <property type="entry name" value="Nitrate_red_del"/>
    <property type="match status" value="1"/>
</dbReference>
<feature type="compositionally biased region" description="Polar residues" evidence="2">
    <location>
        <begin position="173"/>
        <end position="188"/>
    </location>
</feature>
<dbReference type="InterPro" id="IPR036411">
    <property type="entry name" value="TorD-like_sf"/>
</dbReference>
<evidence type="ECO:0000256" key="2">
    <source>
        <dbReference type="SAM" id="MobiDB-lite"/>
    </source>
</evidence>
<comment type="caution">
    <text evidence="3">The sequence shown here is derived from an EMBL/GenBank/DDBJ whole genome shotgun (WGS) entry which is preliminary data.</text>
</comment>
<dbReference type="PANTHER" id="PTHR43680:SF2">
    <property type="entry name" value="NITRATE REDUCTASE MOLYBDENUM COFACTOR ASSEMBLY CHAPERONE NARJ"/>
    <property type="match status" value="1"/>
</dbReference>
<dbReference type="InterPro" id="IPR020945">
    <property type="entry name" value="DMSO/NO3_reduct_chaperone"/>
</dbReference>
<keyword evidence="1" id="KW-0534">Nitrate assimilation</keyword>
<dbReference type="Proteomes" id="UP000265341">
    <property type="component" value="Unassembled WGS sequence"/>
</dbReference>
<dbReference type="GO" id="GO:0051082">
    <property type="term" value="F:unfolded protein binding"/>
    <property type="evidence" value="ECO:0007669"/>
    <property type="project" value="InterPro"/>
</dbReference>
<dbReference type="OrthoDB" id="8478585at2"/>
<dbReference type="RefSeq" id="WP_119278208.1">
    <property type="nucleotide sequence ID" value="NZ_QWLA01000041.1"/>
</dbReference>
<dbReference type="SUPFAM" id="SSF89155">
    <property type="entry name" value="TorD-like"/>
    <property type="match status" value="1"/>
</dbReference>
<sequence length="194" mass="21623">MNPNPTLKTLALAFEYPRQGSLGVLWEQTHSLPYTPAKLHLERFLKAVSQLKLSEREELHTRTLDLSPLFAPYVGFAVYGEDYRRGAFMAALNREMQGLGLELRGELPDHLAVVLNYLALAPEPLPELMELLEPALAAMCKTLKTMEPDNPYLHLLEAVRQAVRELPKAKAQDQAQRSPWPSLGAQSSPGGGIR</sequence>
<dbReference type="GO" id="GO:0016530">
    <property type="term" value="F:metallochaperone activity"/>
    <property type="evidence" value="ECO:0007669"/>
    <property type="project" value="TreeGrafter"/>
</dbReference>
<evidence type="ECO:0000313" key="4">
    <source>
        <dbReference type="Proteomes" id="UP000265341"/>
    </source>
</evidence>
<accession>A0A399EPP4</accession>
<dbReference type="AlphaFoldDB" id="A0A399EPP4"/>
<reference evidence="3 4" key="1">
    <citation type="submission" date="2018-08" db="EMBL/GenBank/DDBJ databases">
        <title>Meiothermus roseus NBRC 110900 genome sequencing project.</title>
        <authorList>
            <person name="Da Costa M.S."/>
            <person name="Albuquerque L."/>
            <person name="Raposo P."/>
            <person name="Froufe H.J.C."/>
            <person name="Barroso C.S."/>
            <person name="Egas C."/>
        </authorList>
    </citation>
    <scope>NUCLEOTIDE SEQUENCE [LARGE SCALE GENOMIC DNA]</scope>
    <source>
        <strain evidence="3 4">NBRC 110900</strain>
    </source>
</reference>
<dbReference type="GO" id="GO:0042128">
    <property type="term" value="P:nitrate assimilation"/>
    <property type="evidence" value="ECO:0007669"/>
    <property type="project" value="UniProtKB-KW"/>
</dbReference>
<keyword evidence="4" id="KW-1185">Reference proteome</keyword>
<dbReference type="PANTHER" id="PTHR43680">
    <property type="entry name" value="NITRATE REDUCTASE MOLYBDENUM COFACTOR ASSEMBLY CHAPERONE"/>
    <property type="match status" value="1"/>
</dbReference>
<dbReference type="GO" id="GO:0051131">
    <property type="term" value="P:chaperone-mediated protein complex assembly"/>
    <property type="evidence" value="ECO:0007669"/>
    <property type="project" value="InterPro"/>
</dbReference>
<dbReference type="InterPro" id="IPR003765">
    <property type="entry name" value="NO3_reductase_chaperone_NarJ"/>
</dbReference>